<organism evidence="1 2">
    <name type="scientific">Temperatibacter marinus</name>
    <dbReference type="NCBI Taxonomy" id="1456591"/>
    <lineage>
        <taxon>Bacteria</taxon>
        <taxon>Pseudomonadati</taxon>
        <taxon>Pseudomonadota</taxon>
        <taxon>Alphaproteobacteria</taxon>
        <taxon>Kordiimonadales</taxon>
        <taxon>Temperatibacteraceae</taxon>
        <taxon>Temperatibacter</taxon>
    </lineage>
</organism>
<dbReference type="KEGG" id="tmk:QGN29_13140"/>
<reference evidence="1" key="1">
    <citation type="submission" date="2023-04" db="EMBL/GenBank/DDBJ databases">
        <title>Complete genome sequence of Temperatibacter marinus.</title>
        <authorList>
            <person name="Rong J.-C."/>
            <person name="Yi M.-L."/>
            <person name="Zhao Q."/>
        </authorList>
    </citation>
    <scope>NUCLEOTIDE SEQUENCE</scope>
    <source>
        <strain evidence="1">NBRC 110045</strain>
    </source>
</reference>
<evidence type="ECO:0000313" key="1">
    <source>
        <dbReference type="EMBL" id="WND02492.1"/>
    </source>
</evidence>
<dbReference type="Proteomes" id="UP001268683">
    <property type="component" value="Chromosome"/>
</dbReference>
<gene>
    <name evidence="1" type="ORF">QGN29_13140</name>
</gene>
<sequence length="373" mass="42495">MASDRIMEMLTLAQSKSVAARTRLFENITDMFLSDDGRLTDHERALMSDILAKLISQVEKDVRKELSESLLRGQVDLPEIVNLLANDEIEIARPLLESSDLLKDPDLIEIVRMRTDEHRLSITMREELSEQLTDALVEYGDEDVVESLLNNHDAQLSKRAMEYLVIESRRVDRFQEPLVQRSDLPGDLAYKMYWWVSAALRKKIISDFDVDPIVLEESMKRATLTVMSDVEEETNAYVKAQRLVRRMHENGELTSQFLISAFKQQRVAVFVAGLAQLGSIDFQTAWRVFSDKGGESFAVLCRAIDLDRAQFTSMYLVIVQAREGGSRAKSPGVIKEVLDLFDRISVQSAKGALQVWQRESSYQQAIEELDKVS</sequence>
<dbReference type="AlphaFoldDB" id="A0AA52EBV2"/>
<dbReference type="EMBL" id="CP123872">
    <property type="protein sequence ID" value="WND02492.1"/>
    <property type="molecule type" value="Genomic_DNA"/>
</dbReference>
<accession>A0AA52EBV2</accession>
<name>A0AA52EBV2_9PROT</name>
<proteinExistence type="predicted"/>
<keyword evidence="2" id="KW-1185">Reference proteome</keyword>
<dbReference type="InterPro" id="IPR019285">
    <property type="entry name" value="DUF2336"/>
</dbReference>
<evidence type="ECO:0000313" key="2">
    <source>
        <dbReference type="Proteomes" id="UP001268683"/>
    </source>
</evidence>
<dbReference type="RefSeq" id="WP_310798327.1">
    <property type="nucleotide sequence ID" value="NZ_CP123872.1"/>
</dbReference>
<dbReference type="Pfam" id="PF10098">
    <property type="entry name" value="DUF2336"/>
    <property type="match status" value="1"/>
</dbReference>
<protein>
    <submittedName>
        <fullName evidence="1">DUF2336 domain-containing protein</fullName>
    </submittedName>
</protein>